<keyword evidence="2" id="KW-0547">Nucleotide-binding</keyword>
<evidence type="ECO:0000256" key="3">
    <source>
        <dbReference type="ARBA" id="ARBA00022840"/>
    </source>
</evidence>
<reference evidence="10" key="1">
    <citation type="submission" date="2016-10" db="EMBL/GenBank/DDBJ databases">
        <authorList>
            <person name="Varghese N."/>
            <person name="Submissions S."/>
        </authorList>
    </citation>
    <scope>NUCLEOTIDE SEQUENCE [LARGE SCALE GENOMIC DNA]</scope>
    <source>
        <strain evidence="10">SP</strain>
    </source>
</reference>
<comment type="subunit">
    <text evidence="5">The complex is composed of two ATP-binding proteins (OpuCA), two transmembrane proteins (OpuCB and OpuCD) and a solute-binding protein (OpuCC).</text>
</comment>
<evidence type="ECO:0000256" key="6">
    <source>
        <dbReference type="ARBA" id="ARBA00066388"/>
    </source>
</evidence>
<dbReference type="InterPro" id="IPR047641">
    <property type="entry name" value="ABC_transpr_MalK/UgpC-like"/>
</dbReference>
<dbReference type="Gene3D" id="2.40.50.100">
    <property type="match status" value="1"/>
</dbReference>
<feature type="domain" description="ABC transporter" evidence="8">
    <location>
        <begin position="3"/>
        <end position="238"/>
    </location>
</feature>
<evidence type="ECO:0000256" key="4">
    <source>
        <dbReference type="ARBA" id="ARBA00052482"/>
    </source>
</evidence>
<dbReference type="Gene3D" id="3.40.50.300">
    <property type="entry name" value="P-loop containing nucleotide triphosphate hydrolases"/>
    <property type="match status" value="1"/>
</dbReference>
<name>A0A1H3U558_9BACI</name>
<dbReference type="PANTHER" id="PTHR43875:SF3">
    <property type="entry name" value="MALTOSE_MALTODEXTRIN IMPORT ATP-BINDING PROTEIN MALK"/>
    <property type="match status" value="1"/>
</dbReference>
<dbReference type="SUPFAM" id="SSF52540">
    <property type="entry name" value="P-loop containing nucleoside triphosphate hydrolases"/>
    <property type="match status" value="1"/>
</dbReference>
<keyword evidence="1" id="KW-0813">Transport</keyword>
<dbReference type="Proteomes" id="UP000198935">
    <property type="component" value="Unassembled WGS sequence"/>
</dbReference>
<dbReference type="Gene3D" id="2.40.50.140">
    <property type="entry name" value="Nucleic acid-binding proteins"/>
    <property type="match status" value="1"/>
</dbReference>
<dbReference type="GO" id="GO:0015423">
    <property type="term" value="F:ABC-type maltose transporter activity"/>
    <property type="evidence" value="ECO:0007669"/>
    <property type="project" value="TreeGrafter"/>
</dbReference>
<organism evidence="9 10">
    <name type="scientific">Evansella caseinilytica</name>
    <dbReference type="NCBI Taxonomy" id="1503961"/>
    <lineage>
        <taxon>Bacteria</taxon>
        <taxon>Bacillati</taxon>
        <taxon>Bacillota</taxon>
        <taxon>Bacilli</taxon>
        <taxon>Bacillales</taxon>
        <taxon>Bacillaceae</taxon>
        <taxon>Evansella</taxon>
    </lineage>
</organism>
<dbReference type="GO" id="GO:0016887">
    <property type="term" value="F:ATP hydrolysis activity"/>
    <property type="evidence" value="ECO:0007669"/>
    <property type="project" value="InterPro"/>
</dbReference>
<dbReference type="PROSITE" id="PS50893">
    <property type="entry name" value="ABC_TRANSPORTER_2"/>
    <property type="match status" value="1"/>
</dbReference>
<dbReference type="PANTHER" id="PTHR43875">
    <property type="entry name" value="MALTODEXTRIN IMPORT ATP-BINDING PROTEIN MSMX"/>
    <property type="match status" value="1"/>
</dbReference>
<evidence type="ECO:0000313" key="10">
    <source>
        <dbReference type="Proteomes" id="UP000198935"/>
    </source>
</evidence>
<dbReference type="InterPro" id="IPR012340">
    <property type="entry name" value="NA-bd_OB-fold"/>
</dbReference>
<evidence type="ECO:0000313" key="9">
    <source>
        <dbReference type="EMBL" id="SDZ57468.1"/>
    </source>
</evidence>
<gene>
    <name evidence="9" type="ORF">SAMN05421736_11874</name>
</gene>
<sequence>MEIVLSQIKKRFGDLQAVKTLSFTVKQGEFVSLLGPSGCGKTTLLRMLAGIETPDSGEIAFGDTVIFSSEKNIMMPPQKRNIGMVFQDFALWPHMTVFENVAYSLRARKQKKQLQEKVMEALRSVQLEPLWERYPHQLSGGQQQRVAFARAIVNKPGIILLDEPLSALDATLRDDMRLLLQRLVKRMGMTAIYVTHDQSEAMAMSDRIVVMTKGEVIQMDTPEMIYHYPVNETVARFVGKGSIVTGTPCTQLGQSGFQLGQEAFLAARQAALFPQGKEVQTVIRPETVDVSLQQSDHRVTGKVETISYLGERYEGTLKIANTDVVLHFYSTKRIETGTTVYVRIHSDQIHVLQSKGGAYETA</sequence>
<dbReference type="EMBL" id="FNPI01000018">
    <property type="protein sequence ID" value="SDZ57468.1"/>
    <property type="molecule type" value="Genomic_DNA"/>
</dbReference>
<dbReference type="EC" id="7.6.2.9" evidence="6"/>
<dbReference type="InterPro" id="IPR027417">
    <property type="entry name" value="P-loop_NTPase"/>
</dbReference>
<comment type="catalytic activity">
    <reaction evidence="4">
        <text>a quaternary ammonium(out) + ATP + H2O = a quaternary ammonium(in) + ADP + phosphate + H(+)</text>
        <dbReference type="Rhea" id="RHEA:11036"/>
        <dbReference type="ChEBI" id="CHEBI:15377"/>
        <dbReference type="ChEBI" id="CHEBI:15378"/>
        <dbReference type="ChEBI" id="CHEBI:30616"/>
        <dbReference type="ChEBI" id="CHEBI:35267"/>
        <dbReference type="ChEBI" id="CHEBI:43474"/>
        <dbReference type="ChEBI" id="CHEBI:456216"/>
        <dbReference type="EC" id="7.6.2.9"/>
    </reaction>
</comment>
<dbReference type="InterPro" id="IPR013611">
    <property type="entry name" value="Transp-assoc_OB_typ2"/>
</dbReference>
<evidence type="ECO:0000256" key="7">
    <source>
        <dbReference type="ARBA" id="ARBA00070305"/>
    </source>
</evidence>
<dbReference type="SMART" id="SM00382">
    <property type="entry name" value="AAA"/>
    <property type="match status" value="1"/>
</dbReference>
<dbReference type="InterPro" id="IPR003439">
    <property type="entry name" value="ABC_transporter-like_ATP-bd"/>
</dbReference>
<dbReference type="AlphaFoldDB" id="A0A1H3U558"/>
<dbReference type="Pfam" id="PF00005">
    <property type="entry name" value="ABC_tran"/>
    <property type="match status" value="1"/>
</dbReference>
<evidence type="ECO:0000259" key="8">
    <source>
        <dbReference type="PROSITE" id="PS50893"/>
    </source>
</evidence>
<keyword evidence="10" id="KW-1185">Reference proteome</keyword>
<dbReference type="GO" id="GO:0055052">
    <property type="term" value="C:ATP-binding cassette (ABC) transporter complex, substrate-binding subunit-containing"/>
    <property type="evidence" value="ECO:0007669"/>
    <property type="project" value="TreeGrafter"/>
</dbReference>
<dbReference type="InterPro" id="IPR003593">
    <property type="entry name" value="AAA+_ATPase"/>
</dbReference>
<dbReference type="Pfam" id="PF08402">
    <property type="entry name" value="TOBE_2"/>
    <property type="match status" value="1"/>
</dbReference>
<evidence type="ECO:0000256" key="5">
    <source>
        <dbReference type="ARBA" id="ARBA00063934"/>
    </source>
</evidence>
<dbReference type="FunFam" id="3.40.50.300:FF:000425">
    <property type="entry name" value="Probable ABC transporter, ATP-binding subunit"/>
    <property type="match status" value="1"/>
</dbReference>
<dbReference type="OrthoDB" id="9790614at2"/>
<keyword evidence="3 9" id="KW-0067">ATP-binding</keyword>
<dbReference type="GO" id="GO:0005524">
    <property type="term" value="F:ATP binding"/>
    <property type="evidence" value="ECO:0007669"/>
    <property type="project" value="UniProtKB-KW"/>
</dbReference>
<dbReference type="STRING" id="1503961.SAMN05421736_11874"/>
<accession>A0A1H3U558</accession>
<evidence type="ECO:0000256" key="2">
    <source>
        <dbReference type="ARBA" id="ARBA00022741"/>
    </source>
</evidence>
<evidence type="ECO:0000256" key="1">
    <source>
        <dbReference type="ARBA" id="ARBA00022448"/>
    </source>
</evidence>
<protein>
    <recommendedName>
        <fullName evidence="7">Carnitine transport ATP-binding protein OpuCA</fullName>
        <ecNumber evidence="6">7.6.2.9</ecNumber>
    </recommendedName>
</protein>
<proteinExistence type="predicted"/>
<dbReference type="GO" id="GO:0015418">
    <property type="term" value="F:ABC-type quaternary ammonium compound transporting activity"/>
    <property type="evidence" value="ECO:0007669"/>
    <property type="project" value="UniProtKB-EC"/>
</dbReference>
<dbReference type="GO" id="GO:1990060">
    <property type="term" value="C:maltose transport complex"/>
    <property type="evidence" value="ECO:0007669"/>
    <property type="project" value="TreeGrafter"/>
</dbReference>
<dbReference type="PROSITE" id="PS00211">
    <property type="entry name" value="ABC_TRANSPORTER_1"/>
    <property type="match status" value="1"/>
</dbReference>
<dbReference type="InterPro" id="IPR008995">
    <property type="entry name" value="Mo/tungstate-bd_C_term_dom"/>
</dbReference>
<dbReference type="SUPFAM" id="SSF50331">
    <property type="entry name" value="MOP-like"/>
    <property type="match status" value="1"/>
</dbReference>
<dbReference type="InterPro" id="IPR017871">
    <property type="entry name" value="ABC_transporter-like_CS"/>
</dbReference>